<protein>
    <submittedName>
        <fullName evidence="4">2-oxoacid:acceptor oxidoreductase subunit alpha</fullName>
    </submittedName>
</protein>
<dbReference type="EMBL" id="JBHRVQ010000001">
    <property type="protein sequence ID" value="MFC3388791.1"/>
    <property type="molecule type" value="Genomic_DNA"/>
</dbReference>
<dbReference type="Gene3D" id="3.40.920.10">
    <property type="entry name" value="Pyruvate-ferredoxin oxidoreductase, PFOR, domain III"/>
    <property type="match status" value="1"/>
</dbReference>
<evidence type="ECO:0000313" key="5">
    <source>
        <dbReference type="Proteomes" id="UP001595637"/>
    </source>
</evidence>
<proteinExistence type="predicted"/>
<name>A0ABV7N6Q9_9STAP</name>
<organism evidence="4 5">
    <name type="scientific">Salinicoccus sesuvii</name>
    <dbReference type="NCBI Taxonomy" id="868281"/>
    <lineage>
        <taxon>Bacteria</taxon>
        <taxon>Bacillati</taxon>
        <taxon>Bacillota</taxon>
        <taxon>Bacilli</taxon>
        <taxon>Bacillales</taxon>
        <taxon>Staphylococcaceae</taxon>
        <taxon>Salinicoccus</taxon>
    </lineage>
</organism>
<reference evidence="5" key="1">
    <citation type="journal article" date="2019" name="Int. J. Syst. Evol. Microbiol.">
        <title>The Global Catalogue of Microorganisms (GCM) 10K type strain sequencing project: providing services to taxonomists for standard genome sequencing and annotation.</title>
        <authorList>
            <consortium name="The Broad Institute Genomics Platform"/>
            <consortium name="The Broad Institute Genome Sequencing Center for Infectious Disease"/>
            <person name="Wu L."/>
            <person name="Ma J."/>
        </authorList>
    </citation>
    <scope>NUCLEOTIDE SEQUENCE [LARGE SCALE GENOMIC DNA]</scope>
    <source>
        <strain evidence="5">CCM 7756</strain>
    </source>
</reference>
<evidence type="ECO:0000256" key="1">
    <source>
        <dbReference type="ARBA" id="ARBA00023002"/>
    </source>
</evidence>
<feature type="domain" description="Pyruvate/ketoisovalerate oxidoreductase catalytic" evidence="2">
    <location>
        <begin position="14"/>
        <end position="175"/>
    </location>
</feature>
<dbReference type="SUPFAM" id="SSF53323">
    <property type="entry name" value="Pyruvate-ferredoxin oxidoreductase, PFOR, domain III"/>
    <property type="match status" value="1"/>
</dbReference>
<dbReference type="NCBIfam" id="TIGR03710">
    <property type="entry name" value="OAFO_sf"/>
    <property type="match status" value="1"/>
</dbReference>
<dbReference type="InterPro" id="IPR019752">
    <property type="entry name" value="Pyrv/ketoisovalerate_OxRed_cat"/>
</dbReference>
<dbReference type="Pfam" id="PF01558">
    <property type="entry name" value="POR"/>
    <property type="match status" value="1"/>
</dbReference>
<evidence type="ECO:0000259" key="3">
    <source>
        <dbReference type="Pfam" id="PF01855"/>
    </source>
</evidence>
<dbReference type="PANTHER" id="PTHR32154">
    <property type="entry name" value="PYRUVATE-FLAVODOXIN OXIDOREDUCTASE-RELATED"/>
    <property type="match status" value="1"/>
</dbReference>
<dbReference type="InterPro" id="IPR050722">
    <property type="entry name" value="Pyruvate:ferred/Flavod_OxRd"/>
</dbReference>
<gene>
    <name evidence="4" type="ORF">ACFOEO_09435</name>
</gene>
<dbReference type="InterPro" id="IPR002869">
    <property type="entry name" value="Pyrv_flavodox_OxRed_cen"/>
</dbReference>
<dbReference type="RefSeq" id="WP_380654795.1">
    <property type="nucleotide sequence ID" value="NZ_JBHRVQ010000001.1"/>
</dbReference>
<dbReference type="Pfam" id="PF01855">
    <property type="entry name" value="POR_N"/>
    <property type="match status" value="1"/>
</dbReference>
<feature type="domain" description="Pyruvate flavodoxin/ferredoxin oxidoreductase pyrimidine binding" evidence="3">
    <location>
        <begin position="210"/>
        <end position="449"/>
    </location>
</feature>
<evidence type="ECO:0000259" key="2">
    <source>
        <dbReference type="Pfam" id="PF01558"/>
    </source>
</evidence>
<evidence type="ECO:0000313" key="4">
    <source>
        <dbReference type="EMBL" id="MFC3388791.1"/>
    </source>
</evidence>
<dbReference type="Gene3D" id="3.40.50.970">
    <property type="match status" value="1"/>
</dbReference>
<dbReference type="Proteomes" id="UP001595637">
    <property type="component" value="Unassembled WGS sequence"/>
</dbReference>
<sequence length="579" mass="64163">MNEQLSWKVGGQQGEGIESTGEIFSTTLNRMGYHLYSYRHFSSRIKGGHTNNNVRISTKEVRSVSDNINILVAFDQQTIDLNSHELVKKGIIIADSKFNPEKDETQDIQLISIPFTETAKALGSQLMKNMVAIGASARLMNLELQPFKDMIYTMFIKKGQDIVDANHEALNQGYQLMGDEMVHIEGDFEMLPSDSEARLFLIGNDAISFGALNAGVRFMAAYPITPASEIMEYMITNLPKVGGTVIQTEDEIAAVTMAIGSNYAGARSFTSSAGPGLSLMMESIGLSGMTETPLVIVDTMRGGPSTGLPTKQEQSDLMQMIYGTHGDIPKIVLAPSDVEDAFYTTIEAFNLAEYYQVPVILLSDLQMSLGKQSSAPFDVSRVEINRGKTITEDIEDQADEYFERYGNEDDGISHRPIPGTKGGIHHVTGVEHSPTGTPNESPENRQVQMDKRMRKLKDFTMEEPFKVQGNVNSDLLILSFLSVNGVANEAAERIDADVTTVNLKQIHPFPIDALRPYLDGAKEILVIEQNYSAQLQSVLKMNYPGHDRIRSYVKYDGTPFKPEEIETHIHSILKTKEVI</sequence>
<dbReference type="InterPro" id="IPR022367">
    <property type="entry name" value="2-oxoacid/accept_OxRdtase_asu"/>
</dbReference>
<comment type="caution">
    <text evidence="4">The sequence shown here is derived from an EMBL/GenBank/DDBJ whole genome shotgun (WGS) entry which is preliminary data.</text>
</comment>
<dbReference type="InterPro" id="IPR009014">
    <property type="entry name" value="Transketo_C/PFOR_II"/>
</dbReference>
<dbReference type="SUPFAM" id="SSF52922">
    <property type="entry name" value="TK C-terminal domain-like"/>
    <property type="match status" value="1"/>
</dbReference>
<dbReference type="PANTHER" id="PTHR32154:SF20">
    <property type="entry name" value="2-OXOGLUTARATE OXIDOREDUCTASE SUBUNIT KORA"/>
    <property type="match status" value="1"/>
</dbReference>
<keyword evidence="1" id="KW-0560">Oxidoreductase</keyword>
<dbReference type="Gene3D" id="3.40.50.920">
    <property type="match status" value="1"/>
</dbReference>
<dbReference type="InterPro" id="IPR002880">
    <property type="entry name" value="Pyrv_Fd/Flavodoxin_OxRdtase_N"/>
</dbReference>
<dbReference type="CDD" id="cd07034">
    <property type="entry name" value="TPP_PYR_PFOR_IOR-alpha_like"/>
    <property type="match status" value="1"/>
</dbReference>
<dbReference type="SUPFAM" id="SSF52518">
    <property type="entry name" value="Thiamin diphosphate-binding fold (THDP-binding)"/>
    <property type="match status" value="1"/>
</dbReference>
<keyword evidence="5" id="KW-1185">Reference proteome</keyword>
<accession>A0ABV7N6Q9</accession>
<dbReference type="InterPro" id="IPR029061">
    <property type="entry name" value="THDP-binding"/>
</dbReference>